<reference evidence="1" key="1">
    <citation type="submission" date="2022-04" db="EMBL/GenBank/DDBJ databases">
        <title>Genome of the entomopathogenic fungus Entomophthora muscae.</title>
        <authorList>
            <person name="Elya C."/>
            <person name="Lovett B.R."/>
            <person name="Lee E."/>
            <person name="Macias A.M."/>
            <person name="Hajek A.E."/>
            <person name="De Bivort B.L."/>
            <person name="Kasson M.T."/>
            <person name="De Fine Licht H.H."/>
            <person name="Stajich J.E."/>
        </authorList>
    </citation>
    <scope>NUCLEOTIDE SEQUENCE</scope>
    <source>
        <strain evidence="1">Berkeley</strain>
    </source>
</reference>
<protein>
    <submittedName>
        <fullName evidence="1">Uncharacterized protein</fullName>
    </submittedName>
</protein>
<comment type="caution">
    <text evidence="1">The sequence shown here is derived from an EMBL/GenBank/DDBJ whole genome shotgun (WGS) entry which is preliminary data.</text>
</comment>
<organism evidence="1 2">
    <name type="scientific">Entomophthora muscae</name>
    <dbReference type="NCBI Taxonomy" id="34485"/>
    <lineage>
        <taxon>Eukaryota</taxon>
        <taxon>Fungi</taxon>
        <taxon>Fungi incertae sedis</taxon>
        <taxon>Zoopagomycota</taxon>
        <taxon>Entomophthoromycotina</taxon>
        <taxon>Entomophthoromycetes</taxon>
        <taxon>Entomophthorales</taxon>
        <taxon>Entomophthoraceae</taxon>
        <taxon>Entomophthora</taxon>
    </lineage>
</organism>
<gene>
    <name evidence="1" type="ORF">DSO57_1006485</name>
</gene>
<sequence>MLGWPPRVSCQNITDTYSCVTSAQTPAVTKKTSAATMQKPTTTKPLPTFNLQVSIAIKQMSTTTMKKPTATKLLPTAIEQMHTATAQAPATLASPTCKPSANQASMSQPVT</sequence>
<dbReference type="EMBL" id="QTSX02007118">
    <property type="protein sequence ID" value="KAJ9051233.1"/>
    <property type="molecule type" value="Genomic_DNA"/>
</dbReference>
<name>A0ACC2RMG4_9FUNG</name>
<evidence type="ECO:0000313" key="1">
    <source>
        <dbReference type="EMBL" id="KAJ9051233.1"/>
    </source>
</evidence>
<dbReference type="Proteomes" id="UP001165960">
    <property type="component" value="Unassembled WGS sequence"/>
</dbReference>
<evidence type="ECO:0000313" key="2">
    <source>
        <dbReference type="Proteomes" id="UP001165960"/>
    </source>
</evidence>
<proteinExistence type="predicted"/>
<keyword evidence="2" id="KW-1185">Reference proteome</keyword>
<accession>A0ACC2RMG4</accession>